<keyword evidence="5 10" id="KW-0863">Zinc-finger</keyword>
<keyword evidence="4 10" id="KW-0479">Metal-binding</keyword>
<keyword evidence="8" id="KW-0233">DNA recombination</keyword>
<comment type="function">
    <text evidence="10">Component of the replication protein A complex (RPA) required for DNA recombination, repair and replication. The activity of RPA is mediated by single-stranded DNA binding and protein interactions. Probably involved in repair of double-strand DNA breaks (DSBs) induced by genotoxic stresses.</text>
</comment>
<comment type="subcellular location">
    <subcellularLocation>
        <location evidence="1 10">Nucleus</location>
    </subcellularLocation>
</comment>
<dbReference type="InterPro" id="IPR031657">
    <property type="entry name" value="REPA_OB_2"/>
</dbReference>
<dbReference type="GO" id="GO:0008270">
    <property type="term" value="F:zinc ion binding"/>
    <property type="evidence" value="ECO:0007669"/>
    <property type="project" value="UniProtKB-KW"/>
</dbReference>
<keyword evidence="3 10" id="KW-0235">DNA replication</keyword>
<dbReference type="InterPro" id="IPR013955">
    <property type="entry name" value="Rep_factor-A_C"/>
</dbReference>
<dbReference type="GO" id="GO:0006260">
    <property type="term" value="P:DNA replication"/>
    <property type="evidence" value="ECO:0007669"/>
    <property type="project" value="UniProtKB-KW"/>
</dbReference>
<evidence type="ECO:0000256" key="10">
    <source>
        <dbReference type="RuleBase" id="RU364130"/>
    </source>
</evidence>
<dbReference type="FunFam" id="2.40.50.140:FF:000041">
    <property type="entry name" value="Replication protein A subunit"/>
    <property type="match status" value="1"/>
</dbReference>
<dbReference type="InterPro" id="IPR003871">
    <property type="entry name" value="RFA1B/D_OB_1st"/>
</dbReference>
<comment type="subunit">
    <text evidence="10">Heterotrimer of RPA1, RPA2 and RPA3 (canonical replication protein A complex).</text>
</comment>
<dbReference type="NCBIfam" id="TIGR00617">
    <property type="entry name" value="rpa1"/>
    <property type="match status" value="1"/>
</dbReference>
<dbReference type="InterPro" id="IPR004591">
    <property type="entry name" value="Rfa1"/>
</dbReference>
<evidence type="ECO:0000259" key="13">
    <source>
        <dbReference type="Pfam" id="PF16900"/>
    </source>
</evidence>
<evidence type="ECO:0000256" key="6">
    <source>
        <dbReference type="ARBA" id="ARBA00022833"/>
    </source>
</evidence>
<feature type="domain" description="Replication factor A C-terminal" evidence="12">
    <location>
        <begin position="319"/>
        <end position="462"/>
    </location>
</feature>
<evidence type="ECO:0000256" key="7">
    <source>
        <dbReference type="ARBA" id="ARBA00023125"/>
    </source>
</evidence>
<reference evidence="14" key="1">
    <citation type="submission" date="2021-01" db="EMBL/GenBank/DDBJ databases">
        <authorList>
            <person name="Corre E."/>
            <person name="Pelletier E."/>
            <person name="Niang G."/>
            <person name="Scheremetjew M."/>
            <person name="Finn R."/>
            <person name="Kale V."/>
            <person name="Holt S."/>
            <person name="Cochrane G."/>
            <person name="Meng A."/>
            <person name="Brown T."/>
            <person name="Cohen L."/>
        </authorList>
    </citation>
    <scope>NUCLEOTIDE SEQUENCE</scope>
    <source>
        <strain evidence="14">RCC2335</strain>
    </source>
</reference>
<dbReference type="GO" id="GO:0005634">
    <property type="term" value="C:nucleus"/>
    <property type="evidence" value="ECO:0007669"/>
    <property type="project" value="UniProtKB-SubCell"/>
</dbReference>
<evidence type="ECO:0000256" key="9">
    <source>
        <dbReference type="ARBA" id="ARBA00023242"/>
    </source>
</evidence>
<dbReference type="AlphaFoldDB" id="A0A7S2T9U8"/>
<dbReference type="Pfam" id="PF02721">
    <property type="entry name" value="DUF223"/>
    <property type="match status" value="1"/>
</dbReference>
<evidence type="ECO:0000313" key="14">
    <source>
        <dbReference type="EMBL" id="CAD9722065.1"/>
    </source>
</evidence>
<sequence length="478" mass="52842">MSQPTGMVGGRRVQPIQSLNPYMGATWTIRARVASKSAMRTYKSARGDGNLFNVEFIDEDGTRIEATLWREVAQKYFESIEEGKVYYVSRAGLKPANKAYSSVQNDYQLLISDRTEIEECKDASAEKVANARPKLNVTQIGHLPKHLGSKVLLDVVGVVGQVSPMGSVKRKSDGGELARRDLTIFDQSGKSVSVTLWQNLASEAGDELDKLQAEKPLVALQGVRVNDYNGVSLSTVSRSNVMVNPSCDQESKDYVPEAKEVADWFARQGGQMEWPHCGEGLANNGRSSLGGAGGAGAQRQTVQSLREKPVPAVGTKAEYVNTYAYVSAIQPDQTLYYMAAPDGTNKKVVAEGDRYYSEGTGKHYDNFVRRYVMRCEVMDHTGKCTFNVFNDQAEEILGCTADEISASKESGDKAYDITLKNALLVPYVFRVRCHAEEYNNEARMRFAAARIEKVDYVKQSQWLINQISTLLPKQEAAC</sequence>
<accession>A0A7S2T9U8</accession>
<comment type="similarity">
    <text evidence="2 10">Belongs to the replication factor A protein 1 family.</text>
</comment>
<evidence type="ECO:0000256" key="5">
    <source>
        <dbReference type="ARBA" id="ARBA00022771"/>
    </source>
</evidence>
<keyword evidence="6 10" id="KW-0862">Zinc</keyword>
<dbReference type="Pfam" id="PF16900">
    <property type="entry name" value="REPA_OB_2"/>
    <property type="match status" value="1"/>
</dbReference>
<dbReference type="PANTHER" id="PTHR47165:SF4">
    <property type="entry name" value="OS03G0429900 PROTEIN"/>
    <property type="match status" value="1"/>
</dbReference>
<organism evidence="14">
    <name type="scientific">Chloropicon roscoffensis</name>
    <dbReference type="NCBI Taxonomy" id="1461544"/>
    <lineage>
        <taxon>Eukaryota</taxon>
        <taxon>Viridiplantae</taxon>
        <taxon>Chlorophyta</taxon>
        <taxon>Chloropicophyceae</taxon>
        <taxon>Chloropicales</taxon>
        <taxon>Chloropicaceae</taxon>
        <taxon>Chloropicon</taxon>
    </lineage>
</organism>
<evidence type="ECO:0000256" key="4">
    <source>
        <dbReference type="ARBA" id="ARBA00022723"/>
    </source>
</evidence>
<dbReference type="EMBL" id="HBHM01001706">
    <property type="protein sequence ID" value="CAD9722065.1"/>
    <property type="molecule type" value="Transcribed_RNA"/>
</dbReference>
<dbReference type="GO" id="GO:0006281">
    <property type="term" value="P:DNA repair"/>
    <property type="evidence" value="ECO:0007669"/>
    <property type="project" value="InterPro"/>
</dbReference>
<keyword evidence="9 10" id="KW-0539">Nucleus</keyword>
<dbReference type="Pfam" id="PF08646">
    <property type="entry name" value="Rep_fac-A_C"/>
    <property type="match status" value="1"/>
</dbReference>
<protein>
    <recommendedName>
        <fullName evidence="10">Replication protein A subunit</fullName>
    </recommendedName>
</protein>
<evidence type="ECO:0000256" key="1">
    <source>
        <dbReference type="ARBA" id="ARBA00004123"/>
    </source>
</evidence>
<evidence type="ECO:0000256" key="8">
    <source>
        <dbReference type="ARBA" id="ARBA00023172"/>
    </source>
</evidence>
<dbReference type="FunFam" id="2.40.50.140:FF:000090">
    <property type="entry name" value="Replication protein A subunit"/>
    <property type="match status" value="1"/>
</dbReference>
<dbReference type="GO" id="GO:0006310">
    <property type="term" value="P:DNA recombination"/>
    <property type="evidence" value="ECO:0007669"/>
    <property type="project" value="UniProtKB-KW"/>
</dbReference>
<dbReference type="CDD" id="cd04474">
    <property type="entry name" value="RPA1_DBD_A"/>
    <property type="match status" value="1"/>
</dbReference>
<dbReference type="SUPFAM" id="SSF50249">
    <property type="entry name" value="Nucleic acid-binding proteins"/>
    <property type="match status" value="3"/>
</dbReference>
<feature type="domain" description="Replication protein A 70 kDa DNA-binding subunit B/D first OB fold" evidence="11">
    <location>
        <begin position="14"/>
        <end position="120"/>
    </location>
</feature>
<dbReference type="CDD" id="cd04476">
    <property type="entry name" value="RPA1_DBD_C"/>
    <property type="match status" value="1"/>
</dbReference>
<dbReference type="InterPro" id="IPR012340">
    <property type="entry name" value="NA-bd_OB-fold"/>
</dbReference>
<feature type="domain" description="Replication protein A OB" evidence="13">
    <location>
        <begin position="150"/>
        <end position="244"/>
    </location>
</feature>
<evidence type="ECO:0000259" key="11">
    <source>
        <dbReference type="Pfam" id="PF02721"/>
    </source>
</evidence>
<dbReference type="CDD" id="cd04475">
    <property type="entry name" value="RPA1_DBD_B"/>
    <property type="match status" value="1"/>
</dbReference>
<gene>
    <name evidence="14" type="ORF">CROS1312_LOCUS1333</name>
</gene>
<dbReference type="GO" id="GO:0003677">
    <property type="term" value="F:DNA binding"/>
    <property type="evidence" value="ECO:0007669"/>
    <property type="project" value="UniProtKB-KW"/>
</dbReference>
<evidence type="ECO:0000259" key="12">
    <source>
        <dbReference type="Pfam" id="PF08646"/>
    </source>
</evidence>
<dbReference type="PANTHER" id="PTHR47165">
    <property type="entry name" value="OS03G0429900 PROTEIN"/>
    <property type="match status" value="1"/>
</dbReference>
<dbReference type="InterPro" id="IPR047192">
    <property type="entry name" value="Euk_RPA1_DBD_C"/>
</dbReference>
<evidence type="ECO:0000256" key="2">
    <source>
        <dbReference type="ARBA" id="ARBA00005690"/>
    </source>
</evidence>
<evidence type="ECO:0000256" key="3">
    <source>
        <dbReference type="ARBA" id="ARBA00022705"/>
    </source>
</evidence>
<dbReference type="Gene3D" id="2.40.50.140">
    <property type="entry name" value="Nucleic acid-binding proteins"/>
    <property type="match status" value="3"/>
</dbReference>
<dbReference type="FunFam" id="2.40.50.140:FF:000064">
    <property type="entry name" value="Replication protein A subunit"/>
    <property type="match status" value="1"/>
</dbReference>
<keyword evidence="7 10" id="KW-0238">DNA-binding</keyword>
<proteinExistence type="inferred from homology"/>
<name>A0A7S2T9U8_9CHLO</name>